<evidence type="ECO:0000256" key="6">
    <source>
        <dbReference type="PROSITE-ProRule" id="PRU01373"/>
    </source>
</evidence>
<evidence type="ECO:0000256" key="4">
    <source>
        <dbReference type="ARBA" id="ARBA00022984"/>
    </source>
</evidence>
<comment type="pathway">
    <text evidence="1 6">Cell wall biogenesis; peptidoglycan biosynthesis.</text>
</comment>
<evidence type="ECO:0000256" key="3">
    <source>
        <dbReference type="ARBA" id="ARBA00022960"/>
    </source>
</evidence>
<keyword evidence="2" id="KW-0808">Transferase</keyword>
<accession>A0A101FXI4</accession>
<dbReference type="PANTHER" id="PTHR30582:SF2">
    <property type="entry name" value="L,D-TRANSPEPTIDASE YCIB-RELATED"/>
    <property type="match status" value="1"/>
</dbReference>
<evidence type="ECO:0000313" key="9">
    <source>
        <dbReference type="Proteomes" id="UP000064249"/>
    </source>
</evidence>
<feature type="active site" description="Proton donor/acceptor" evidence="6">
    <location>
        <position position="306"/>
    </location>
</feature>
<dbReference type="GO" id="GO:0071555">
    <property type="term" value="P:cell wall organization"/>
    <property type="evidence" value="ECO:0007669"/>
    <property type="project" value="UniProtKB-UniRule"/>
</dbReference>
<dbReference type="InterPro" id="IPR005490">
    <property type="entry name" value="LD_TPept_cat_dom"/>
</dbReference>
<keyword evidence="4 6" id="KW-0573">Peptidoglycan synthesis</keyword>
<gene>
    <name evidence="8" type="ORF">XD73_0940</name>
</gene>
<dbReference type="GO" id="GO:0071972">
    <property type="term" value="F:peptidoglycan L,D-transpeptidase activity"/>
    <property type="evidence" value="ECO:0007669"/>
    <property type="project" value="TreeGrafter"/>
</dbReference>
<keyword evidence="5 6" id="KW-0961">Cell wall biogenesis/degradation</keyword>
<reference evidence="8 9" key="1">
    <citation type="journal article" date="2015" name="MBio">
        <title>Genome-Resolved Metagenomic Analysis Reveals Roles for Candidate Phyla and Other Microbial Community Members in Biogeochemical Transformations in Oil Reservoirs.</title>
        <authorList>
            <person name="Hu P."/>
            <person name="Tom L."/>
            <person name="Singh A."/>
            <person name="Thomas B.C."/>
            <person name="Baker B.J."/>
            <person name="Piceno Y.M."/>
            <person name="Andersen G.L."/>
            <person name="Banfield J.F."/>
        </authorList>
    </citation>
    <scope>NUCLEOTIDE SEQUENCE [LARGE SCALE GENOMIC DNA]</scope>
    <source>
        <strain evidence="8">46_16</strain>
    </source>
</reference>
<protein>
    <recommendedName>
        <fullName evidence="7">L,D-TPase catalytic domain-containing protein</fullName>
    </recommendedName>
</protein>
<keyword evidence="3 6" id="KW-0133">Cell shape</keyword>
<dbReference type="InterPro" id="IPR038063">
    <property type="entry name" value="Transpep_catalytic_dom"/>
</dbReference>
<evidence type="ECO:0000313" key="8">
    <source>
        <dbReference type="EMBL" id="KUK46191.1"/>
    </source>
</evidence>
<dbReference type="UniPathway" id="UPA00219"/>
<dbReference type="SUPFAM" id="SSF141523">
    <property type="entry name" value="L,D-transpeptidase catalytic domain-like"/>
    <property type="match status" value="1"/>
</dbReference>
<evidence type="ECO:0000256" key="2">
    <source>
        <dbReference type="ARBA" id="ARBA00022679"/>
    </source>
</evidence>
<dbReference type="Gene3D" id="2.40.440.10">
    <property type="entry name" value="L,D-transpeptidase catalytic domain-like"/>
    <property type="match status" value="1"/>
</dbReference>
<organism evidence="8 9">
    <name type="scientific">Anaerolinea thermophila</name>
    <dbReference type="NCBI Taxonomy" id="167964"/>
    <lineage>
        <taxon>Bacteria</taxon>
        <taxon>Bacillati</taxon>
        <taxon>Chloroflexota</taxon>
        <taxon>Anaerolineae</taxon>
        <taxon>Anaerolineales</taxon>
        <taxon>Anaerolineaceae</taxon>
        <taxon>Anaerolinea</taxon>
    </lineage>
</organism>
<evidence type="ECO:0000256" key="5">
    <source>
        <dbReference type="ARBA" id="ARBA00023316"/>
    </source>
</evidence>
<feature type="domain" description="L,D-TPase catalytic" evidence="7">
    <location>
        <begin position="219"/>
        <end position="361"/>
    </location>
</feature>
<name>A0A101FXI4_9CHLR</name>
<dbReference type="GO" id="GO:0008360">
    <property type="term" value="P:regulation of cell shape"/>
    <property type="evidence" value="ECO:0007669"/>
    <property type="project" value="UniProtKB-UniRule"/>
</dbReference>
<dbReference type="Pfam" id="PF03734">
    <property type="entry name" value="YkuD"/>
    <property type="match status" value="1"/>
</dbReference>
<sequence>MAGVGGLALLANRLNTRLFDDFDYLQDFPDSEYFARNMVYLPNTLPIRSKPSADASAVRLMGVDECLAWNRVVVGEAPLGRNSNNRWVETPEGYVYLPSVQKVRNLPNSQPVSQIPETTSGPGMWAEVTVPYVKMTLENPPARAPWLNDVTSDLWRMYYSQVVWIDQMSVDADGIVYYRVNEDYGHGYGYGDIFWAEASAFRPITEEEIAPIHPDITDKNIVVNVNQQTLSCYEGSNEVYFCQVSTGQKFDQYGLRVDEWATPVGSHWIWRKTISLHMSGGGTGAGWDTMAIPWTSLFAGTGVAIHATFWHNDFGTARSHGCVNASPEDAKWVFRWTTPYVGLDPGDLTPTDYSGTVVNVVEPLY</sequence>
<dbReference type="PANTHER" id="PTHR30582">
    <property type="entry name" value="L,D-TRANSPEPTIDASE"/>
    <property type="match status" value="1"/>
</dbReference>
<dbReference type="Proteomes" id="UP000064249">
    <property type="component" value="Unassembled WGS sequence"/>
</dbReference>
<evidence type="ECO:0000259" key="7">
    <source>
        <dbReference type="PROSITE" id="PS52029"/>
    </source>
</evidence>
<dbReference type="GO" id="GO:0018104">
    <property type="term" value="P:peptidoglycan-protein cross-linking"/>
    <property type="evidence" value="ECO:0007669"/>
    <property type="project" value="TreeGrafter"/>
</dbReference>
<dbReference type="InterPro" id="IPR050979">
    <property type="entry name" value="LD-transpeptidase"/>
</dbReference>
<feature type="active site" description="Nucleophile" evidence="6">
    <location>
        <position position="322"/>
    </location>
</feature>
<dbReference type="PROSITE" id="PS52029">
    <property type="entry name" value="LD_TPASE"/>
    <property type="match status" value="1"/>
</dbReference>
<dbReference type="AlphaFoldDB" id="A0A101FXI4"/>
<dbReference type="GO" id="GO:0016740">
    <property type="term" value="F:transferase activity"/>
    <property type="evidence" value="ECO:0007669"/>
    <property type="project" value="UniProtKB-KW"/>
</dbReference>
<comment type="caution">
    <text evidence="8">The sequence shown here is derived from an EMBL/GenBank/DDBJ whole genome shotgun (WGS) entry which is preliminary data.</text>
</comment>
<evidence type="ECO:0000256" key="1">
    <source>
        <dbReference type="ARBA" id="ARBA00004752"/>
    </source>
</evidence>
<dbReference type="EMBL" id="LGFU01000058">
    <property type="protein sequence ID" value="KUK46191.1"/>
    <property type="molecule type" value="Genomic_DNA"/>
</dbReference>
<proteinExistence type="predicted"/>
<dbReference type="GO" id="GO:0005576">
    <property type="term" value="C:extracellular region"/>
    <property type="evidence" value="ECO:0007669"/>
    <property type="project" value="TreeGrafter"/>
</dbReference>
<dbReference type="CDD" id="cd16913">
    <property type="entry name" value="YkuD_like"/>
    <property type="match status" value="1"/>
</dbReference>